<dbReference type="Proteomes" id="UP001469553">
    <property type="component" value="Unassembled WGS sequence"/>
</dbReference>
<name>A0ABV0XJG9_9TELE</name>
<organism evidence="1 2">
    <name type="scientific">Ameca splendens</name>
    <dbReference type="NCBI Taxonomy" id="208324"/>
    <lineage>
        <taxon>Eukaryota</taxon>
        <taxon>Metazoa</taxon>
        <taxon>Chordata</taxon>
        <taxon>Craniata</taxon>
        <taxon>Vertebrata</taxon>
        <taxon>Euteleostomi</taxon>
        <taxon>Actinopterygii</taxon>
        <taxon>Neopterygii</taxon>
        <taxon>Teleostei</taxon>
        <taxon>Neoteleostei</taxon>
        <taxon>Acanthomorphata</taxon>
        <taxon>Ovalentaria</taxon>
        <taxon>Atherinomorphae</taxon>
        <taxon>Cyprinodontiformes</taxon>
        <taxon>Goodeidae</taxon>
        <taxon>Ameca</taxon>
    </lineage>
</organism>
<keyword evidence="2" id="KW-1185">Reference proteome</keyword>
<proteinExistence type="predicted"/>
<gene>
    <name evidence="1" type="ORF">AMECASPLE_032244</name>
</gene>
<accession>A0ABV0XJG9</accession>
<sequence length="133" mass="14597">MQFGPCLSCGRATSHSVGGAQERLNNGSVKDVQRLLWLVVLLKLWLEVRDGLAYGTTGSRWASGLEVQPVEVLLFVLWWHNASMPSLPLLCSIQAGLLSVRLRSGPVKTLMSITGPDLVDSSYVYMHKISQSD</sequence>
<evidence type="ECO:0000313" key="2">
    <source>
        <dbReference type="Proteomes" id="UP001469553"/>
    </source>
</evidence>
<evidence type="ECO:0000313" key="1">
    <source>
        <dbReference type="EMBL" id="MEQ2281619.1"/>
    </source>
</evidence>
<comment type="caution">
    <text evidence="1">The sequence shown here is derived from an EMBL/GenBank/DDBJ whole genome shotgun (WGS) entry which is preliminary data.</text>
</comment>
<reference evidence="1 2" key="1">
    <citation type="submission" date="2021-06" db="EMBL/GenBank/DDBJ databases">
        <authorList>
            <person name="Palmer J.M."/>
        </authorList>
    </citation>
    <scope>NUCLEOTIDE SEQUENCE [LARGE SCALE GENOMIC DNA]</scope>
    <source>
        <strain evidence="1 2">AS_MEX2019</strain>
        <tissue evidence="1">Muscle</tissue>
    </source>
</reference>
<dbReference type="EMBL" id="JAHRIP010004146">
    <property type="protein sequence ID" value="MEQ2281619.1"/>
    <property type="molecule type" value="Genomic_DNA"/>
</dbReference>
<protein>
    <submittedName>
        <fullName evidence="1">Uncharacterized protein</fullName>
    </submittedName>
</protein>